<dbReference type="UniPathway" id="UPA01068">
    <property type="reaction ID" value="UER00304"/>
</dbReference>
<dbReference type="EC" id="1.4.3.5" evidence="7"/>
<name>A0A6G6W889_9ACTN</name>
<evidence type="ECO:0000313" key="13">
    <source>
        <dbReference type="Proteomes" id="UP000502996"/>
    </source>
</evidence>
<dbReference type="AlphaFoldDB" id="A0A6G6W889"/>
<evidence type="ECO:0000256" key="3">
    <source>
        <dbReference type="ARBA" id="ARBA00022630"/>
    </source>
</evidence>
<dbReference type="KEGG" id="nano:G5V58_00405"/>
<feature type="binding site" evidence="7 9">
    <location>
        <position position="196"/>
    </location>
    <ligand>
        <name>FMN</name>
        <dbReference type="ChEBI" id="CHEBI:58210"/>
    </ligand>
</feature>
<feature type="binding site" evidence="7 9">
    <location>
        <position position="206"/>
    </location>
    <ligand>
        <name>FMN</name>
        <dbReference type="ChEBI" id="CHEBI:58210"/>
    </ligand>
</feature>
<feature type="binding site" evidence="7 8">
    <location>
        <begin position="202"/>
        <end position="204"/>
    </location>
    <ligand>
        <name>substrate</name>
    </ligand>
</feature>
<dbReference type="NCBIfam" id="TIGR00558">
    <property type="entry name" value="pdxH"/>
    <property type="match status" value="1"/>
</dbReference>
<dbReference type="FunFam" id="2.30.110.10:FF:000020">
    <property type="entry name" value="PNPO isoform 11"/>
    <property type="match status" value="1"/>
</dbReference>
<protein>
    <recommendedName>
        <fullName evidence="7">Pyridoxine/pyridoxamine 5'-phosphate oxidase</fullName>
        <ecNumber evidence="7">1.4.3.5</ecNumber>
    </recommendedName>
    <alternativeName>
        <fullName evidence="7">PNP/PMP oxidase</fullName>
        <shortName evidence="7">PNPOx</shortName>
    </alternativeName>
    <alternativeName>
        <fullName evidence="7">Pyridoxal 5'-phosphate synthase</fullName>
    </alternativeName>
</protein>
<dbReference type="Proteomes" id="UP000502996">
    <property type="component" value="Chromosome"/>
</dbReference>
<keyword evidence="5 7" id="KW-0560">Oxidoreductase</keyword>
<dbReference type="EMBL" id="CP049257">
    <property type="protein sequence ID" value="QIG41436.1"/>
    <property type="molecule type" value="Genomic_DNA"/>
</dbReference>
<dbReference type="PANTHER" id="PTHR10851:SF0">
    <property type="entry name" value="PYRIDOXINE-5'-PHOSPHATE OXIDASE"/>
    <property type="match status" value="1"/>
</dbReference>
<comment type="pathway">
    <text evidence="7">Cofactor metabolism; pyridoxal 5'-phosphate salvage; pyridoxal 5'-phosphate from pyridoxine 5'-phosphate: step 1/1.</text>
</comment>
<feature type="binding site" evidence="7 9">
    <location>
        <begin position="72"/>
        <end position="77"/>
    </location>
    <ligand>
        <name>FMN</name>
        <dbReference type="ChEBI" id="CHEBI:58210"/>
    </ligand>
</feature>
<dbReference type="PANTHER" id="PTHR10851">
    <property type="entry name" value="PYRIDOXINE-5-PHOSPHATE OXIDASE"/>
    <property type="match status" value="1"/>
</dbReference>
<comment type="pathway">
    <text evidence="7">Cofactor metabolism; pyridoxal 5'-phosphate salvage; pyridoxal 5'-phosphate from pyridoxamine 5'-phosphate: step 1/1.</text>
</comment>
<gene>
    <name evidence="7 12" type="primary">pdxH</name>
    <name evidence="12" type="ORF">G5V58_00405</name>
</gene>
<keyword evidence="3 7" id="KW-0285">Flavoprotein</keyword>
<dbReference type="Pfam" id="PF10590">
    <property type="entry name" value="PNP_phzG_C"/>
    <property type="match status" value="1"/>
</dbReference>
<evidence type="ECO:0000256" key="4">
    <source>
        <dbReference type="ARBA" id="ARBA00022643"/>
    </source>
</evidence>
<dbReference type="GO" id="GO:0004733">
    <property type="term" value="F:pyridoxamine phosphate oxidase activity"/>
    <property type="evidence" value="ECO:0007669"/>
    <property type="project" value="UniProtKB-UniRule"/>
</dbReference>
<dbReference type="InterPro" id="IPR011576">
    <property type="entry name" value="Pyridox_Oxase_N"/>
</dbReference>
<evidence type="ECO:0000256" key="1">
    <source>
        <dbReference type="ARBA" id="ARBA00007301"/>
    </source>
</evidence>
<comment type="cofactor">
    <cofactor evidence="7 9">
        <name>FMN</name>
        <dbReference type="ChEBI" id="CHEBI:58210"/>
    </cofactor>
    <text evidence="7 9">Binds 1 FMN per subunit.</text>
</comment>
<sequence length="223" mass="24940">MCRTVEDVTDALDSVAAARAEYTRGGLVEDDLLPDPVAMFRRWYDDAHEAGLHEPNAMVVATATADGVPSSRFVLLKGVSEDGFVFYTNTTSRKGSELAENPHCALLFPWYPLERQVRVDGTAELLPRSAVDQYFAVRPRGSQLGAWASHQSSVVAGREELSASYDEAEQRYEGGDVPTPEEWGGYLVRPEAFEFWQGRPGRMHDRLVYRRTDGGWRTERLAP</sequence>
<feature type="binding site" evidence="7 8">
    <location>
        <position position="142"/>
    </location>
    <ligand>
        <name>substrate</name>
    </ligand>
</feature>
<dbReference type="SUPFAM" id="SSF50475">
    <property type="entry name" value="FMN-binding split barrel"/>
    <property type="match status" value="1"/>
</dbReference>
<feature type="binding site" evidence="7 8">
    <location>
        <position position="134"/>
    </location>
    <ligand>
        <name>substrate</name>
    </ligand>
</feature>
<comment type="subunit">
    <text evidence="2 7">Homodimer.</text>
</comment>
<feature type="binding site" evidence="7 9">
    <location>
        <begin position="151"/>
        <end position="152"/>
    </location>
    <ligand>
        <name>FMN</name>
        <dbReference type="ChEBI" id="CHEBI:58210"/>
    </ligand>
</feature>
<organism evidence="12 13">
    <name type="scientific">Nocardioides anomalus</name>
    <dbReference type="NCBI Taxonomy" id="2712223"/>
    <lineage>
        <taxon>Bacteria</taxon>
        <taxon>Bacillati</taxon>
        <taxon>Actinomycetota</taxon>
        <taxon>Actinomycetes</taxon>
        <taxon>Propionibacteriales</taxon>
        <taxon>Nocardioidaceae</taxon>
        <taxon>Nocardioides</taxon>
    </lineage>
</organism>
<evidence type="ECO:0000259" key="11">
    <source>
        <dbReference type="Pfam" id="PF10590"/>
    </source>
</evidence>
<comment type="similarity">
    <text evidence="1 7">Belongs to the pyridoxamine 5'-phosphate oxidase family.</text>
</comment>
<feature type="binding site" evidence="7 8">
    <location>
        <position position="77"/>
    </location>
    <ligand>
        <name>substrate</name>
    </ligand>
</feature>
<feature type="domain" description="Pyridoxamine 5'-phosphate oxidase N-terminal" evidence="10">
    <location>
        <begin position="45"/>
        <end position="170"/>
    </location>
</feature>
<reference evidence="12 13" key="1">
    <citation type="submission" date="2020-02" db="EMBL/GenBank/DDBJ databases">
        <title>Full genome sequence of Nocardioides sp. R-3366.</title>
        <authorList>
            <person name="Im W.-T."/>
        </authorList>
    </citation>
    <scope>NUCLEOTIDE SEQUENCE [LARGE SCALE GENOMIC DNA]</scope>
    <source>
        <strain evidence="12 13">R-3366</strain>
    </source>
</reference>
<dbReference type="PROSITE" id="PS01064">
    <property type="entry name" value="PYRIDOX_OXIDASE"/>
    <property type="match status" value="1"/>
</dbReference>
<feature type="binding site" evidence="7 9">
    <location>
        <position position="94"/>
    </location>
    <ligand>
        <name>FMN</name>
        <dbReference type="ChEBI" id="CHEBI:58210"/>
    </ligand>
</feature>
<dbReference type="InterPro" id="IPR019576">
    <property type="entry name" value="Pyridoxamine_oxidase_dimer_C"/>
</dbReference>
<feature type="binding site" evidence="7 9">
    <location>
        <begin position="87"/>
        <end position="88"/>
    </location>
    <ligand>
        <name>FMN</name>
        <dbReference type="ChEBI" id="CHEBI:58210"/>
    </ligand>
</feature>
<dbReference type="PIRSF" id="PIRSF000190">
    <property type="entry name" value="Pyd_amn-ph_oxd"/>
    <property type="match status" value="1"/>
</dbReference>
<feature type="binding site" evidence="8">
    <location>
        <begin position="19"/>
        <end position="22"/>
    </location>
    <ligand>
        <name>substrate</name>
    </ligand>
</feature>
<dbReference type="InterPro" id="IPR012349">
    <property type="entry name" value="Split_barrel_FMN-bd"/>
</dbReference>
<dbReference type="InterPro" id="IPR019740">
    <property type="entry name" value="Pyridox_Oxase_CS"/>
</dbReference>
<evidence type="ECO:0000256" key="7">
    <source>
        <dbReference type="HAMAP-Rule" id="MF_01629"/>
    </source>
</evidence>
<feature type="domain" description="Pyridoxine 5'-phosphate oxidase dimerisation C-terminal" evidence="11">
    <location>
        <begin position="183"/>
        <end position="223"/>
    </location>
</feature>
<feature type="binding site" evidence="7 8">
    <location>
        <position position="138"/>
    </location>
    <ligand>
        <name>substrate</name>
    </ligand>
</feature>
<evidence type="ECO:0000259" key="10">
    <source>
        <dbReference type="Pfam" id="PF01243"/>
    </source>
</evidence>
<feature type="binding site" evidence="7 9">
    <location>
        <position position="116"/>
    </location>
    <ligand>
        <name>FMN</name>
        <dbReference type="ChEBI" id="CHEBI:58210"/>
    </ligand>
</feature>
<dbReference type="HAMAP" id="MF_01629">
    <property type="entry name" value="PdxH"/>
    <property type="match status" value="1"/>
</dbReference>
<evidence type="ECO:0000256" key="5">
    <source>
        <dbReference type="ARBA" id="ARBA00023002"/>
    </source>
</evidence>
<comment type="function">
    <text evidence="7">Catalyzes the oxidation of either pyridoxine 5'-phosphate (PNP) or pyridoxamine 5'-phosphate (PMP) into pyridoxal 5'-phosphate (PLP).</text>
</comment>
<feature type="binding site" evidence="7 9">
    <location>
        <position position="93"/>
    </location>
    <ligand>
        <name>FMN</name>
        <dbReference type="ChEBI" id="CHEBI:58210"/>
    </ligand>
</feature>
<evidence type="ECO:0000256" key="8">
    <source>
        <dbReference type="PIRSR" id="PIRSR000190-1"/>
    </source>
</evidence>
<evidence type="ECO:0000256" key="6">
    <source>
        <dbReference type="ARBA" id="ARBA00023096"/>
    </source>
</evidence>
<evidence type="ECO:0000313" key="12">
    <source>
        <dbReference type="EMBL" id="QIG41436.1"/>
    </source>
</evidence>
<dbReference type="Pfam" id="PF01243">
    <property type="entry name" value="PNPOx_N"/>
    <property type="match status" value="1"/>
</dbReference>
<evidence type="ECO:0000256" key="2">
    <source>
        <dbReference type="ARBA" id="ARBA00011738"/>
    </source>
</evidence>
<accession>A0A6G6W889</accession>
<evidence type="ECO:0000256" key="9">
    <source>
        <dbReference type="PIRSR" id="PIRSR000190-2"/>
    </source>
</evidence>
<comment type="catalytic activity">
    <reaction evidence="7">
        <text>pyridoxine 5'-phosphate + O2 = pyridoxal 5'-phosphate + H2O2</text>
        <dbReference type="Rhea" id="RHEA:15149"/>
        <dbReference type="ChEBI" id="CHEBI:15379"/>
        <dbReference type="ChEBI" id="CHEBI:16240"/>
        <dbReference type="ChEBI" id="CHEBI:58589"/>
        <dbReference type="ChEBI" id="CHEBI:597326"/>
        <dbReference type="EC" id="1.4.3.5"/>
    </reaction>
</comment>
<dbReference type="Gene3D" id="2.30.110.10">
    <property type="entry name" value="Electron Transport, Fmn-binding Protein, Chain A"/>
    <property type="match status" value="1"/>
</dbReference>
<dbReference type="InterPro" id="IPR000659">
    <property type="entry name" value="Pyridox_Oxase"/>
</dbReference>
<dbReference type="NCBIfam" id="NF004231">
    <property type="entry name" value="PRK05679.1"/>
    <property type="match status" value="1"/>
</dbReference>
<dbReference type="GO" id="GO:0010181">
    <property type="term" value="F:FMN binding"/>
    <property type="evidence" value="ECO:0007669"/>
    <property type="project" value="UniProtKB-UniRule"/>
</dbReference>
<keyword evidence="13" id="KW-1185">Reference proteome</keyword>
<keyword evidence="6 7" id="KW-0664">Pyridoxine biosynthesis</keyword>
<proteinExistence type="inferred from homology"/>
<dbReference type="GO" id="GO:0008615">
    <property type="term" value="P:pyridoxine biosynthetic process"/>
    <property type="evidence" value="ECO:0007669"/>
    <property type="project" value="UniProtKB-UniRule"/>
</dbReference>
<comment type="catalytic activity">
    <reaction evidence="7">
        <text>pyridoxamine 5'-phosphate + O2 + H2O = pyridoxal 5'-phosphate + H2O2 + NH4(+)</text>
        <dbReference type="Rhea" id="RHEA:15817"/>
        <dbReference type="ChEBI" id="CHEBI:15377"/>
        <dbReference type="ChEBI" id="CHEBI:15379"/>
        <dbReference type="ChEBI" id="CHEBI:16240"/>
        <dbReference type="ChEBI" id="CHEBI:28938"/>
        <dbReference type="ChEBI" id="CHEBI:58451"/>
        <dbReference type="ChEBI" id="CHEBI:597326"/>
        <dbReference type="EC" id="1.4.3.5"/>
    </reaction>
</comment>
<keyword evidence="4 7" id="KW-0288">FMN</keyword>